<organism evidence="2 3">
    <name type="scientific">Rhizopus delemar</name>
    <dbReference type="NCBI Taxonomy" id="936053"/>
    <lineage>
        <taxon>Eukaryota</taxon>
        <taxon>Fungi</taxon>
        <taxon>Fungi incertae sedis</taxon>
        <taxon>Mucoromycota</taxon>
        <taxon>Mucoromycotina</taxon>
        <taxon>Mucoromycetes</taxon>
        <taxon>Mucorales</taxon>
        <taxon>Mucorineae</taxon>
        <taxon>Rhizopodaceae</taxon>
        <taxon>Rhizopus</taxon>
    </lineage>
</organism>
<evidence type="ECO:0000313" key="3">
    <source>
        <dbReference type="Proteomes" id="UP000740926"/>
    </source>
</evidence>
<dbReference type="AlphaFoldDB" id="A0A9P7C2P0"/>
<feature type="region of interest" description="Disordered" evidence="1">
    <location>
        <begin position="1"/>
        <end position="44"/>
    </location>
</feature>
<gene>
    <name evidence="2" type="ORF">G6F50_016149</name>
</gene>
<protein>
    <submittedName>
        <fullName evidence="2">Uncharacterized protein</fullName>
    </submittedName>
</protein>
<evidence type="ECO:0000313" key="2">
    <source>
        <dbReference type="EMBL" id="KAG1532638.1"/>
    </source>
</evidence>
<feature type="compositionally biased region" description="Low complexity" evidence="1">
    <location>
        <begin position="1"/>
        <end position="13"/>
    </location>
</feature>
<accession>A0A9P7C2P0</accession>
<proteinExistence type="predicted"/>
<name>A0A9P7C2P0_9FUNG</name>
<dbReference type="Proteomes" id="UP000740926">
    <property type="component" value="Unassembled WGS sequence"/>
</dbReference>
<comment type="caution">
    <text evidence="2">The sequence shown here is derived from an EMBL/GenBank/DDBJ whole genome shotgun (WGS) entry which is preliminary data.</text>
</comment>
<dbReference type="EMBL" id="JAANIU010009758">
    <property type="protein sequence ID" value="KAG1532638.1"/>
    <property type="molecule type" value="Genomic_DNA"/>
</dbReference>
<evidence type="ECO:0000256" key="1">
    <source>
        <dbReference type="SAM" id="MobiDB-lite"/>
    </source>
</evidence>
<sequence>MGSPATTGAAPAGQMPGIRQSANAAAASARNSVRTVSTSGHSCAASDCGGNAWAAAADIGAKPTARTQATPRAKAARPDAKSFLLIQFSVQFGDQRAGNQAGLALRLHIQRQARPPHCGKRPG</sequence>
<feature type="compositionally biased region" description="Low complexity" evidence="1">
    <location>
        <begin position="21"/>
        <end position="37"/>
    </location>
</feature>
<keyword evidence="3" id="KW-1185">Reference proteome</keyword>
<reference evidence="2 3" key="1">
    <citation type="journal article" date="2020" name="Microb. Genom.">
        <title>Genetic diversity of clinical and environmental Mucorales isolates obtained from an investigation of mucormycosis cases among solid organ transplant recipients.</title>
        <authorList>
            <person name="Nguyen M.H."/>
            <person name="Kaul D."/>
            <person name="Muto C."/>
            <person name="Cheng S.J."/>
            <person name="Richter R.A."/>
            <person name="Bruno V.M."/>
            <person name="Liu G."/>
            <person name="Beyhan S."/>
            <person name="Sundermann A.J."/>
            <person name="Mounaud S."/>
            <person name="Pasculle A.W."/>
            <person name="Nierman W.C."/>
            <person name="Driscoll E."/>
            <person name="Cumbie R."/>
            <person name="Clancy C.J."/>
            <person name="Dupont C.L."/>
        </authorList>
    </citation>
    <scope>NUCLEOTIDE SEQUENCE [LARGE SCALE GENOMIC DNA]</scope>
    <source>
        <strain evidence="2 3">GL24</strain>
    </source>
</reference>